<dbReference type="VEuPathDB" id="TrichDB:TVAG_088180"/>
<feature type="coiled-coil region" evidence="1">
    <location>
        <begin position="264"/>
        <end position="324"/>
    </location>
</feature>
<evidence type="ECO:0000313" key="4">
    <source>
        <dbReference type="Proteomes" id="UP000001542"/>
    </source>
</evidence>
<feature type="region of interest" description="Disordered" evidence="2">
    <location>
        <begin position="354"/>
        <end position="445"/>
    </location>
</feature>
<reference evidence="3" key="2">
    <citation type="journal article" date="2007" name="Science">
        <title>Draft genome sequence of the sexually transmitted pathogen Trichomonas vaginalis.</title>
        <authorList>
            <person name="Carlton J.M."/>
            <person name="Hirt R.P."/>
            <person name="Silva J.C."/>
            <person name="Delcher A.L."/>
            <person name="Schatz M."/>
            <person name="Zhao Q."/>
            <person name="Wortman J.R."/>
            <person name="Bidwell S.L."/>
            <person name="Alsmark U.C.M."/>
            <person name="Besteiro S."/>
            <person name="Sicheritz-Ponten T."/>
            <person name="Noel C.J."/>
            <person name="Dacks J.B."/>
            <person name="Foster P.G."/>
            <person name="Simillion C."/>
            <person name="Van de Peer Y."/>
            <person name="Miranda-Saavedra D."/>
            <person name="Barton G.J."/>
            <person name="Westrop G.D."/>
            <person name="Mueller S."/>
            <person name="Dessi D."/>
            <person name="Fiori P.L."/>
            <person name="Ren Q."/>
            <person name="Paulsen I."/>
            <person name="Zhang H."/>
            <person name="Bastida-Corcuera F.D."/>
            <person name="Simoes-Barbosa A."/>
            <person name="Brown M.T."/>
            <person name="Hayes R.D."/>
            <person name="Mukherjee M."/>
            <person name="Okumura C.Y."/>
            <person name="Schneider R."/>
            <person name="Smith A.J."/>
            <person name="Vanacova S."/>
            <person name="Villalvazo M."/>
            <person name="Haas B.J."/>
            <person name="Pertea M."/>
            <person name="Feldblyum T.V."/>
            <person name="Utterback T.R."/>
            <person name="Shu C.L."/>
            <person name="Osoegawa K."/>
            <person name="de Jong P.J."/>
            <person name="Hrdy I."/>
            <person name="Horvathova L."/>
            <person name="Zubacova Z."/>
            <person name="Dolezal P."/>
            <person name="Malik S.B."/>
            <person name="Logsdon J.M. Jr."/>
            <person name="Henze K."/>
            <person name="Gupta A."/>
            <person name="Wang C.C."/>
            <person name="Dunne R.L."/>
            <person name="Upcroft J.A."/>
            <person name="Upcroft P."/>
            <person name="White O."/>
            <person name="Salzberg S.L."/>
            <person name="Tang P."/>
            <person name="Chiu C.-H."/>
            <person name="Lee Y.-S."/>
            <person name="Embley T.M."/>
            <person name="Coombs G.H."/>
            <person name="Mottram J.C."/>
            <person name="Tachezy J."/>
            <person name="Fraser-Liggett C.M."/>
            <person name="Johnson P.J."/>
        </authorList>
    </citation>
    <scope>NUCLEOTIDE SEQUENCE [LARGE SCALE GENOMIC DNA]</scope>
    <source>
        <strain evidence="3">G3</strain>
    </source>
</reference>
<protein>
    <submittedName>
        <fullName evidence="3">Uncharacterized protein</fullName>
    </submittedName>
</protein>
<evidence type="ECO:0000256" key="2">
    <source>
        <dbReference type="SAM" id="MobiDB-lite"/>
    </source>
</evidence>
<gene>
    <name evidence="3" type="ORF">TVAG_088180</name>
</gene>
<organism evidence="3 4">
    <name type="scientific">Trichomonas vaginalis (strain ATCC PRA-98 / G3)</name>
    <dbReference type="NCBI Taxonomy" id="412133"/>
    <lineage>
        <taxon>Eukaryota</taxon>
        <taxon>Metamonada</taxon>
        <taxon>Parabasalia</taxon>
        <taxon>Trichomonadida</taxon>
        <taxon>Trichomonadidae</taxon>
        <taxon>Trichomonas</taxon>
    </lineage>
</organism>
<dbReference type="AlphaFoldDB" id="A2FY78"/>
<dbReference type="RefSeq" id="XP_001303055.1">
    <property type="nucleotide sequence ID" value="XM_001303054.1"/>
</dbReference>
<proteinExistence type="predicted"/>
<dbReference type="Proteomes" id="UP000001542">
    <property type="component" value="Unassembled WGS sequence"/>
</dbReference>
<sequence>MEKREKIVNHNNQQSLHSKKAAGISLSSKAQSRIQTAKMAERNIIKPSQQRRIEREKQKQKPPIPSYIKKENKKPETPKNNENLTMKSYLDDPECIQLREDIANGGSISDVETEKLTVLTAHLREYAVQCGKERNYSEAKMANSIFDFVNGELSIRKSQVVVDRSLENKFEEDRNDLIQKHKEQRDDLTQRFNEKRKKLDEKLNEETEKFEEQWRTEMPRKYRKPSSALLELIDKEDRFAKAGDFDGAAIVKKEVDALEEKEARTAQKQMIKDYKSAKRKLENKQNSERETFENKYNHQLECLIAQQKIELEQSDNRMNVINQKQIEQLKEPVKSTKIMPAHAQTHIPVAQRERILPDLIAPNDEEKIQEFERKERERSESKQSNSPDKASNKDDVELFITNAVAEPEPEENDFVNEEEEKKNEENTDDFSLSGTVKEKLEDMEA</sequence>
<dbReference type="VEuPathDB" id="TrichDB:TVAGG3_0446090"/>
<feature type="compositionally biased region" description="Basic and acidic residues" evidence="2">
    <location>
        <begin position="436"/>
        <end position="445"/>
    </location>
</feature>
<feature type="compositionally biased region" description="Acidic residues" evidence="2">
    <location>
        <begin position="407"/>
        <end position="418"/>
    </location>
</feature>
<dbReference type="PANTHER" id="PTHR47026">
    <property type="entry name" value="PIGMENTOSA GTPASE REGULATOR-LIKE PROTEIN, PUTATIVE-RELATED"/>
    <property type="match status" value="1"/>
</dbReference>
<feature type="coiled-coil region" evidence="1">
    <location>
        <begin position="178"/>
        <end position="209"/>
    </location>
</feature>
<reference evidence="3" key="1">
    <citation type="submission" date="2006-10" db="EMBL/GenBank/DDBJ databases">
        <authorList>
            <person name="Amadeo P."/>
            <person name="Zhao Q."/>
            <person name="Wortman J."/>
            <person name="Fraser-Liggett C."/>
            <person name="Carlton J."/>
        </authorList>
    </citation>
    <scope>NUCLEOTIDE SEQUENCE</scope>
    <source>
        <strain evidence="3">G3</strain>
    </source>
</reference>
<dbReference type="PANTHER" id="PTHR47026:SF2">
    <property type="entry name" value="FLAGELLAR ASSOCIATED PROTEIN"/>
    <property type="match status" value="1"/>
</dbReference>
<name>A2FY78_TRIV3</name>
<evidence type="ECO:0000313" key="3">
    <source>
        <dbReference type="EMBL" id="EAX90125.1"/>
    </source>
</evidence>
<keyword evidence="1" id="KW-0175">Coiled coil</keyword>
<feature type="compositionally biased region" description="Polar residues" evidence="2">
    <location>
        <begin position="25"/>
        <end position="35"/>
    </location>
</feature>
<feature type="region of interest" description="Disordered" evidence="2">
    <location>
        <begin position="1"/>
        <end position="86"/>
    </location>
</feature>
<dbReference type="SMR" id="A2FY78"/>
<dbReference type="EMBL" id="DS114135">
    <property type="protein sequence ID" value="EAX90125.1"/>
    <property type="molecule type" value="Genomic_DNA"/>
</dbReference>
<evidence type="ECO:0000256" key="1">
    <source>
        <dbReference type="SAM" id="Coils"/>
    </source>
</evidence>
<keyword evidence="4" id="KW-1185">Reference proteome</keyword>
<dbReference type="InParanoid" id="A2FY78"/>
<accession>A2FY78</accession>
<feature type="compositionally biased region" description="Basic and acidic residues" evidence="2">
    <location>
        <begin position="68"/>
        <end position="79"/>
    </location>
</feature>
<feature type="compositionally biased region" description="Basic and acidic residues" evidence="2">
    <location>
        <begin position="364"/>
        <end position="381"/>
    </location>
</feature>
<dbReference type="KEGG" id="tva:4747805"/>
<dbReference type="OrthoDB" id="10628353at2759"/>